<dbReference type="PANTHER" id="PTHR30055">
    <property type="entry name" value="HTH-TYPE TRANSCRIPTIONAL REGULATOR RUTR"/>
    <property type="match status" value="1"/>
</dbReference>
<gene>
    <name evidence="6" type="ORF">ABZ510_14755</name>
</gene>
<sequence length="191" mass="20169">MAGKGRRADALRNREAIVAATRALVVECGPGIGMDEIAAAAGIAVGTLYRHFPSKKDLIDGAVADLAEAIARSLDAASARVETGAGPAIDELLALLRSVVLDMKQERLFRFAVAALAEDALGEIRDRGRLGVERLVAAAHRDGSLYPDITTDDVVLLLATAPADTAPEQDRLRWLELVRRALTPISPRGGG</sequence>
<keyword evidence="7" id="KW-1185">Reference proteome</keyword>
<feature type="domain" description="HTH tetR-type" evidence="5">
    <location>
        <begin position="11"/>
        <end position="70"/>
    </location>
</feature>
<protein>
    <submittedName>
        <fullName evidence="6">TetR/AcrR family transcriptional regulator</fullName>
    </submittedName>
</protein>
<dbReference type="InterPro" id="IPR036271">
    <property type="entry name" value="Tet_transcr_reg_TetR-rel_C_sf"/>
</dbReference>
<dbReference type="EMBL" id="JBEYBF010000008">
    <property type="protein sequence ID" value="MEU1953121.1"/>
    <property type="molecule type" value="Genomic_DNA"/>
</dbReference>
<dbReference type="Pfam" id="PF00440">
    <property type="entry name" value="TetR_N"/>
    <property type="match status" value="1"/>
</dbReference>
<dbReference type="PANTHER" id="PTHR30055:SF234">
    <property type="entry name" value="HTH-TYPE TRANSCRIPTIONAL REGULATOR BETI"/>
    <property type="match status" value="1"/>
</dbReference>
<evidence type="ECO:0000256" key="2">
    <source>
        <dbReference type="ARBA" id="ARBA00023125"/>
    </source>
</evidence>
<evidence type="ECO:0000313" key="6">
    <source>
        <dbReference type="EMBL" id="MEU1953121.1"/>
    </source>
</evidence>
<dbReference type="InterPro" id="IPR050109">
    <property type="entry name" value="HTH-type_TetR-like_transc_reg"/>
</dbReference>
<accession>A0ABV2WQG7</accession>
<dbReference type="RefSeq" id="WP_356954035.1">
    <property type="nucleotide sequence ID" value="NZ_JBEXYG010000001.1"/>
</dbReference>
<dbReference type="PROSITE" id="PS50977">
    <property type="entry name" value="HTH_TETR_2"/>
    <property type="match status" value="1"/>
</dbReference>
<evidence type="ECO:0000259" key="5">
    <source>
        <dbReference type="PROSITE" id="PS50977"/>
    </source>
</evidence>
<dbReference type="InterPro" id="IPR001647">
    <property type="entry name" value="HTH_TetR"/>
</dbReference>
<evidence type="ECO:0000256" key="3">
    <source>
        <dbReference type="ARBA" id="ARBA00023163"/>
    </source>
</evidence>
<organism evidence="6 7">
    <name type="scientific">Nocardia rhamnosiphila</name>
    <dbReference type="NCBI Taxonomy" id="426716"/>
    <lineage>
        <taxon>Bacteria</taxon>
        <taxon>Bacillati</taxon>
        <taxon>Actinomycetota</taxon>
        <taxon>Actinomycetes</taxon>
        <taxon>Mycobacteriales</taxon>
        <taxon>Nocardiaceae</taxon>
        <taxon>Nocardia</taxon>
    </lineage>
</organism>
<evidence type="ECO:0000256" key="1">
    <source>
        <dbReference type="ARBA" id="ARBA00023015"/>
    </source>
</evidence>
<evidence type="ECO:0000313" key="7">
    <source>
        <dbReference type="Proteomes" id="UP001550628"/>
    </source>
</evidence>
<dbReference type="SUPFAM" id="SSF48498">
    <property type="entry name" value="Tetracyclin repressor-like, C-terminal domain"/>
    <property type="match status" value="1"/>
</dbReference>
<comment type="caution">
    <text evidence="6">The sequence shown here is derived from an EMBL/GenBank/DDBJ whole genome shotgun (WGS) entry which is preliminary data.</text>
</comment>
<keyword evidence="1" id="KW-0805">Transcription regulation</keyword>
<dbReference type="PRINTS" id="PR00455">
    <property type="entry name" value="HTHTETR"/>
</dbReference>
<name>A0ABV2WQG7_9NOCA</name>
<dbReference type="Gene3D" id="1.10.357.10">
    <property type="entry name" value="Tetracycline Repressor, domain 2"/>
    <property type="match status" value="1"/>
</dbReference>
<dbReference type="SUPFAM" id="SSF46689">
    <property type="entry name" value="Homeodomain-like"/>
    <property type="match status" value="1"/>
</dbReference>
<dbReference type="Proteomes" id="UP001550628">
    <property type="component" value="Unassembled WGS sequence"/>
</dbReference>
<keyword evidence="3" id="KW-0804">Transcription</keyword>
<evidence type="ECO:0000256" key="4">
    <source>
        <dbReference type="PROSITE-ProRule" id="PRU00335"/>
    </source>
</evidence>
<reference evidence="6 7" key="1">
    <citation type="submission" date="2024-06" db="EMBL/GenBank/DDBJ databases">
        <title>The Natural Products Discovery Center: Release of the First 8490 Sequenced Strains for Exploring Actinobacteria Biosynthetic Diversity.</title>
        <authorList>
            <person name="Kalkreuter E."/>
            <person name="Kautsar S.A."/>
            <person name="Yang D."/>
            <person name="Bader C.D."/>
            <person name="Teijaro C.N."/>
            <person name="Fluegel L."/>
            <person name="Davis C.M."/>
            <person name="Simpson J.R."/>
            <person name="Lauterbach L."/>
            <person name="Steele A.D."/>
            <person name="Gui C."/>
            <person name="Meng S."/>
            <person name="Li G."/>
            <person name="Viehrig K."/>
            <person name="Ye F."/>
            <person name="Su P."/>
            <person name="Kiefer A.F."/>
            <person name="Nichols A."/>
            <person name="Cepeda A.J."/>
            <person name="Yan W."/>
            <person name="Fan B."/>
            <person name="Jiang Y."/>
            <person name="Adhikari A."/>
            <person name="Zheng C.-J."/>
            <person name="Schuster L."/>
            <person name="Cowan T.M."/>
            <person name="Smanski M.J."/>
            <person name="Chevrette M.G."/>
            <person name="De Carvalho L.P.S."/>
            <person name="Shen B."/>
        </authorList>
    </citation>
    <scope>NUCLEOTIDE SEQUENCE [LARGE SCALE GENOMIC DNA]</scope>
    <source>
        <strain evidence="6 7">NPDC019708</strain>
    </source>
</reference>
<proteinExistence type="predicted"/>
<keyword evidence="2 4" id="KW-0238">DNA-binding</keyword>
<dbReference type="InterPro" id="IPR009057">
    <property type="entry name" value="Homeodomain-like_sf"/>
</dbReference>
<feature type="DNA-binding region" description="H-T-H motif" evidence="4">
    <location>
        <begin position="33"/>
        <end position="52"/>
    </location>
</feature>